<reference evidence="3" key="1">
    <citation type="submission" date="2017-01" db="EMBL/GenBank/DDBJ databases">
        <title>Comparative genomics of anhydrobiosis in the tardigrade Hypsibius dujardini.</title>
        <authorList>
            <person name="Yoshida Y."/>
            <person name="Koutsovoulos G."/>
            <person name="Laetsch D."/>
            <person name="Stevens L."/>
            <person name="Kumar S."/>
            <person name="Horikawa D."/>
            <person name="Ishino K."/>
            <person name="Komine S."/>
            <person name="Tomita M."/>
            <person name="Blaxter M."/>
            <person name="Arakawa K."/>
        </authorList>
    </citation>
    <scope>NUCLEOTIDE SEQUENCE [LARGE SCALE GENOMIC DNA]</scope>
    <source>
        <strain evidence="3">Z151</strain>
    </source>
</reference>
<feature type="transmembrane region" description="Helical" evidence="1">
    <location>
        <begin position="179"/>
        <end position="202"/>
    </location>
</feature>
<evidence type="ECO:0008006" key="4">
    <source>
        <dbReference type="Google" id="ProtNLM"/>
    </source>
</evidence>
<sequence>MNLEQYPTDPNYPIPQYPLAQPPQYAQQSPYPPPQTSVHVHVQQQPQPPANHTVHTTVILKREGCCGVRARVKWVIGFIILFGIASVVFGAQLATPQNEIIKTFAGLTIAVGSLMITAGVCLAIALSHRAPALFTVWYVLFGFYVALNIAFLGYVGYIYTSSRYTGIYAITSAVLQQPYADSLLAGCAVNFVLQMPCLLTVISYHYSPLYHM</sequence>
<dbReference type="EMBL" id="MTYJ01000015">
    <property type="protein sequence ID" value="OQV22829.1"/>
    <property type="molecule type" value="Genomic_DNA"/>
</dbReference>
<dbReference type="AlphaFoldDB" id="A0A1W0X5Q2"/>
<feature type="transmembrane region" description="Helical" evidence="1">
    <location>
        <begin position="74"/>
        <end position="94"/>
    </location>
</feature>
<proteinExistence type="predicted"/>
<protein>
    <recommendedName>
        <fullName evidence="4">MARVEL domain-containing protein</fullName>
    </recommendedName>
</protein>
<keyword evidence="1" id="KW-1133">Transmembrane helix</keyword>
<keyword evidence="1" id="KW-0472">Membrane</keyword>
<comment type="caution">
    <text evidence="2">The sequence shown here is derived from an EMBL/GenBank/DDBJ whole genome shotgun (WGS) entry which is preliminary data.</text>
</comment>
<keyword evidence="3" id="KW-1185">Reference proteome</keyword>
<accession>A0A1W0X5Q2</accession>
<evidence type="ECO:0000313" key="3">
    <source>
        <dbReference type="Proteomes" id="UP000192578"/>
    </source>
</evidence>
<keyword evidence="1" id="KW-0812">Transmembrane</keyword>
<organism evidence="2 3">
    <name type="scientific">Hypsibius exemplaris</name>
    <name type="common">Freshwater tardigrade</name>
    <dbReference type="NCBI Taxonomy" id="2072580"/>
    <lineage>
        <taxon>Eukaryota</taxon>
        <taxon>Metazoa</taxon>
        <taxon>Ecdysozoa</taxon>
        <taxon>Tardigrada</taxon>
        <taxon>Eutardigrada</taxon>
        <taxon>Parachela</taxon>
        <taxon>Hypsibioidea</taxon>
        <taxon>Hypsibiidae</taxon>
        <taxon>Hypsibius</taxon>
    </lineage>
</organism>
<feature type="transmembrane region" description="Helical" evidence="1">
    <location>
        <begin position="100"/>
        <end position="125"/>
    </location>
</feature>
<evidence type="ECO:0000313" key="2">
    <source>
        <dbReference type="EMBL" id="OQV22829.1"/>
    </source>
</evidence>
<gene>
    <name evidence="2" type="ORF">BV898_03263</name>
</gene>
<feature type="transmembrane region" description="Helical" evidence="1">
    <location>
        <begin position="137"/>
        <end position="159"/>
    </location>
</feature>
<name>A0A1W0X5Q2_HYPEX</name>
<evidence type="ECO:0000256" key="1">
    <source>
        <dbReference type="SAM" id="Phobius"/>
    </source>
</evidence>
<dbReference type="Proteomes" id="UP000192578">
    <property type="component" value="Unassembled WGS sequence"/>
</dbReference>